<accession>B9D465</accession>
<organism evidence="1 2">
    <name type="scientific">Campylobacter rectus RM3267</name>
    <dbReference type="NCBI Taxonomy" id="553218"/>
    <lineage>
        <taxon>Bacteria</taxon>
        <taxon>Pseudomonadati</taxon>
        <taxon>Campylobacterota</taxon>
        <taxon>Epsilonproteobacteria</taxon>
        <taxon>Campylobacterales</taxon>
        <taxon>Campylobacteraceae</taxon>
        <taxon>Campylobacter</taxon>
    </lineage>
</organism>
<proteinExistence type="predicted"/>
<keyword evidence="2" id="KW-1185">Reference proteome</keyword>
<reference evidence="1 2" key="1">
    <citation type="submission" date="2008-08" db="EMBL/GenBank/DDBJ databases">
        <authorList>
            <person name="Madupu R."/>
            <person name="Durkin A.S."/>
            <person name="Torralba M."/>
            <person name="Methe B."/>
            <person name="Sutton G.G."/>
            <person name="Strausberg R.L."/>
            <person name="Nelson K.E."/>
        </authorList>
    </citation>
    <scope>NUCLEOTIDE SEQUENCE [LARGE SCALE GENOMIC DNA]</scope>
    <source>
        <strain evidence="1 2">RM3267</strain>
    </source>
</reference>
<comment type="caution">
    <text evidence="1">The sequence shown here is derived from an EMBL/GenBank/DDBJ whole genome shotgun (WGS) entry which is preliminary data.</text>
</comment>
<evidence type="ECO:0000313" key="2">
    <source>
        <dbReference type="Proteomes" id="UP000003082"/>
    </source>
</evidence>
<protein>
    <submittedName>
        <fullName evidence="1">Uncharacterized protein</fullName>
    </submittedName>
</protein>
<gene>
    <name evidence="1" type="ORF">CAMRE0001_2161</name>
</gene>
<name>B9D465_CAMRE</name>
<evidence type="ECO:0000313" key="1">
    <source>
        <dbReference type="EMBL" id="EEF13232.1"/>
    </source>
</evidence>
<dbReference type="AlphaFoldDB" id="B9D465"/>
<sequence>MIVIKLNFNKIRLMPHLSIIVMIIYKLKTNHKYLIIF</sequence>
<dbReference type="EMBL" id="ACFU01000025">
    <property type="protein sequence ID" value="EEF13232.1"/>
    <property type="molecule type" value="Genomic_DNA"/>
</dbReference>
<dbReference type="Proteomes" id="UP000003082">
    <property type="component" value="Unassembled WGS sequence"/>
</dbReference>